<evidence type="ECO:0000313" key="2">
    <source>
        <dbReference type="EMBL" id="AZZ52037.1"/>
    </source>
</evidence>
<feature type="transmembrane region" description="Helical" evidence="1">
    <location>
        <begin position="27"/>
        <end position="44"/>
    </location>
</feature>
<proteinExistence type="predicted"/>
<dbReference type="KEGG" id="rfs:C1I64_08185"/>
<evidence type="ECO:0000256" key="1">
    <source>
        <dbReference type="SAM" id="Phobius"/>
    </source>
</evidence>
<dbReference type="Proteomes" id="UP000285317">
    <property type="component" value="Chromosome"/>
</dbReference>
<dbReference type="EMBL" id="CP028137">
    <property type="protein sequence ID" value="AZZ52037.1"/>
    <property type="molecule type" value="Genomic_DNA"/>
</dbReference>
<keyword evidence="1" id="KW-0812">Transmembrane</keyword>
<accession>A0A3T0T008</accession>
<dbReference type="RefSeq" id="WP_127886878.1">
    <property type="nucleotide sequence ID" value="NZ_CP028137.1"/>
</dbReference>
<organism evidence="2 3">
    <name type="scientific">Rathayibacter festucae DSM 15932</name>
    <dbReference type="NCBI Taxonomy" id="1328866"/>
    <lineage>
        <taxon>Bacteria</taxon>
        <taxon>Bacillati</taxon>
        <taxon>Actinomycetota</taxon>
        <taxon>Actinomycetes</taxon>
        <taxon>Micrococcales</taxon>
        <taxon>Microbacteriaceae</taxon>
        <taxon>Rathayibacter</taxon>
    </lineage>
</organism>
<reference evidence="2 3" key="1">
    <citation type="submission" date="2018-03" db="EMBL/GenBank/DDBJ databases">
        <title>Bacteriophage NCPPB3778 and a type I-E CRISPR drive the evolution of the US Biological Select Agent, Rathayibacter toxicus.</title>
        <authorList>
            <person name="Davis E.W.II."/>
            <person name="Tabima J.F."/>
            <person name="Weisberg A.J."/>
            <person name="Dantas Lopes L."/>
            <person name="Wiseman M.S."/>
            <person name="Wiseman M.S."/>
            <person name="Pupko T."/>
            <person name="Belcher M.S."/>
            <person name="Sechler A.J."/>
            <person name="Tancos M.A."/>
            <person name="Schroeder B.K."/>
            <person name="Murray T.D."/>
            <person name="Luster D.G."/>
            <person name="Schneider W.L."/>
            <person name="Rogers E."/>
            <person name="Andreote F.D."/>
            <person name="Grunwald N.J."/>
            <person name="Putnam M.L."/>
            <person name="Chang J.H."/>
        </authorList>
    </citation>
    <scope>NUCLEOTIDE SEQUENCE [LARGE SCALE GENOMIC DNA]</scope>
    <source>
        <strain evidence="2 3">DSM 15932</strain>
    </source>
</reference>
<dbReference type="AlphaFoldDB" id="A0A3T0T008"/>
<feature type="transmembrane region" description="Helical" evidence="1">
    <location>
        <begin position="88"/>
        <end position="110"/>
    </location>
</feature>
<sequence>MIIFTVCLVSFFIIGAAFPEVRHSSPLVTLLVMVPMLAFVPRAIPLVERSWLLERTAPRPTSASYYSQGAVGLVGATLAPLVDSQTPVLVAAAGLMLIIGSVVVVIVPTVP</sequence>
<name>A0A3T0T008_9MICO</name>
<keyword evidence="1" id="KW-0472">Membrane</keyword>
<evidence type="ECO:0000313" key="3">
    <source>
        <dbReference type="Proteomes" id="UP000285317"/>
    </source>
</evidence>
<gene>
    <name evidence="2" type="ORF">C1I64_08185</name>
</gene>
<protein>
    <submittedName>
        <fullName evidence="2">Uncharacterized protein</fullName>
    </submittedName>
</protein>
<keyword evidence="1" id="KW-1133">Transmembrane helix</keyword>